<dbReference type="SUPFAM" id="SSF56112">
    <property type="entry name" value="Protein kinase-like (PK-like)"/>
    <property type="match status" value="1"/>
</dbReference>
<keyword evidence="5" id="KW-0808">Transferase</keyword>
<keyword evidence="1" id="KW-0547">Nucleotide-binding</keyword>
<protein>
    <submittedName>
        <fullName evidence="5">Putative serine/threonine-protein kinase</fullName>
    </submittedName>
</protein>
<dbReference type="GO" id="GO:0016301">
    <property type="term" value="F:kinase activity"/>
    <property type="evidence" value="ECO:0007669"/>
    <property type="project" value="UniProtKB-KW"/>
</dbReference>
<feature type="signal peptide" evidence="4">
    <location>
        <begin position="1"/>
        <end position="21"/>
    </location>
</feature>
<keyword evidence="6" id="KW-1185">Reference proteome</keyword>
<dbReference type="OrthoDB" id="4062651at2759"/>
<comment type="caution">
    <text evidence="5">The sequence shown here is derived from an EMBL/GenBank/DDBJ whole genome shotgun (WGS) entry which is preliminary data.</text>
</comment>
<keyword evidence="5" id="KW-0418">Kinase</keyword>
<keyword evidence="3" id="KW-1133">Transmembrane helix</keyword>
<evidence type="ECO:0000256" key="1">
    <source>
        <dbReference type="ARBA" id="ARBA00022741"/>
    </source>
</evidence>
<dbReference type="GO" id="GO:0005524">
    <property type="term" value="F:ATP binding"/>
    <property type="evidence" value="ECO:0007669"/>
    <property type="project" value="UniProtKB-KW"/>
</dbReference>
<dbReference type="EMBL" id="SWLB01000015">
    <property type="protein sequence ID" value="KAF3328887.1"/>
    <property type="molecule type" value="Genomic_DNA"/>
</dbReference>
<evidence type="ECO:0000256" key="4">
    <source>
        <dbReference type="SAM" id="SignalP"/>
    </source>
</evidence>
<reference evidence="5" key="1">
    <citation type="submission" date="2020-01" db="EMBL/GenBank/DDBJ databases">
        <title>Genome sequence of Kobresia littledalei, the first chromosome-level genome in the family Cyperaceae.</title>
        <authorList>
            <person name="Qu G."/>
        </authorList>
    </citation>
    <scope>NUCLEOTIDE SEQUENCE</scope>
    <source>
        <strain evidence="5">C.B.Clarke</strain>
        <tissue evidence="5">Leaf</tissue>
    </source>
</reference>
<dbReference type="PANTHER" id="PTHR46008">
    <property type="entry name" value="LEAF RUST 10 DISEASE-RESISTANCE LOCUS RECEPTOR-LIKE PROTEIN KINASE-LIKE 1.4"/>
    <property type="match status" value="1"/>
</dbReference>
<keyword evidence="2" id="KW-0067">ATP-binding</keyword>
<evidence type="ECO:0000256" key="3">
    <source>
        <dbReference type="SAM" id="Phobius"/>
    </source>
</evidence>
<name>A0A833V8M9_9POAL</name>
<gene>
    <name evidence="5" type="ORF">FCM35_KLT05965</name>
</gene>
<evidence type="ECO:0000313" key="5">
    <source>
        <dbReference type="EMBL" id="KAF3328887.1"/>
    </source>
</evidence>
<dbReference type="PANTHER" id="PTHR46008:SF2">
    <property type="entry name" value="LEAF RUST 10 DISEASE-RESISTANCE LOCUS RECEPTOR-LIKE PROTEIN KINASE-LIKE 1.4"/>
    <property type="match status" value="1"/>
</dbReference>
<proteinExistence type="predicted"/>
<keyword evidence="4" id="KW-0732">Signal</keyword>
<dbReference type="AlphaFoldDB" id="A0A833V8M9"/>
<evidence type="ECO:0000256" key="2">
    <source>
        <dbReference type="ARBA" id="ARBA00022840"/>
    </source>
</evidence>
<feature type="chain" id="PRO_5032684207" evidence="4">
    <location>
        <begin position="22"/>
        <end position="332"/>
    </location>
</feature>
<organism evidence="5 6">
    <name type="scientific">Carex littledalei</name>
    <dbReference type="NCBI Taxonomy" id="544730"/>
    <lineage>
        <taxon>Eukaryota</taxon>
        <taxon>Viridiplantae</taxon>
        <taxon>Streptophyta</taxon>
        <taxon>Embryophyta</taxon>
        <taxon>Tracheophyta</taxon>
        <taxon>Spermatophyta</taxon>
        <taxon>Magnoliopsida</taxon>
        <taxon>Liliopsida</taxon>
        <taxon>Poales</taxon>
        <taxon>Cyperaceae</taxon>
        <taxon>Cyperoideae</taxon>
        <taxon>Cariceae</taxon>
        <taxon>Carex</taxon>
        <taxon>Carex subgen. Euthyceras</taxon>
    </lineage>
</organism>
<dbReference type="Gene3D" id="3.30.200.20">
    <property type="entry name" value="Phosphorylase Kinase, domain 1"/>
    <property type="match status" value="1"/>
</dbReference>
<sequence length="332" mass="37351">MAASVLACLFFMFFLLCFSNSCTPTLPCDPSIQIKPPFYLPSDITKDPNCQGNLLIECDDKKPFMLLWRSLSLSLESISYDPNIIVVQDPYLSSSLNKSGCGNLYFNFSTPVNDFHHEMHEQLKTSLSSVICDPLNPIQSPPNIFGTDYNLSYTPFLDEDDKHLPNCRRPDNSFASFGYMLSFEIDSGKLSLLSASYSGNLAAWPGCFVNSTEVFGKEPEGRTCDQQCKGKHLRTRIIIGCVVGFAFVLALCGLLLFFYKRKKLRLISSSSKILVQREVSNQYFHDSEMVGSEYTQIFSYEELQEATEGFSESKELGDGGFGIVYKGKYYHL</sequence>
<dbReference type="Proteomes" id="UP000623129">
    <property type="component" value="Unassembled WGS sequence"/>
</dbReference>
<keyword evidence="3" id="KW-0812">Transmembrane</keyword>
<accession>A0A833V8M9</accession>
<dbReference type="InterPro" id="IPR011009">
    <property type="entry name" value="Kinase-like_dom_sf"/>
</dbReference>
<keyword evidence="3" id="KW-0472">Membrane</keyword>
<feature type="transmembrane region" description="Helical" evidence="3">
    <location>
        <begin position="237"/>
        <end position="259"/>
    </location>
</feature>
<evidence type="ECO:0000313" key="6">
    <source>
        <dbReference type="Proteomes" id="UP000623129"/>
    </source>
</evidence>